<keyword evidence="2" id="KW-0472">Membrane</keyword>
<evidence type="ECO:0000313" key="4">
    <source>
        <dbReference type="Proteomes" id="UP001286313"/>
    </source>
</evidence>
<dbReference type="Proteomes" id="UP001286313">
    <property type="component" value="Unassembled WGS sequence"/>
</dbReference>
<evidence type="ECO:0000313" key="3">
    <source>
        <dbReference type="EMBL" id="KAK3893267.1"/>
    </source>
</evidence>
<proteinExistence type="predicted"/>
<keyword evidence="2" id="KW-0812">Transmembrane</keyword>
<evidence type="ECO:0000256" key="2">
    <source>
        <dbReference type="SAM" id="Phobius"/>
    </source>
</evidence>
<dbReference type="AlphaFoldDB" id="A0AAE1GJZ6"/>
<accession>A0AAE1GJZ6</accession>
<protein>
    <submittedName>
        <fullName evidence="3">Uncharacterized protein</fullName>
    </submittedName>
</protein>
<comment type="caution">
    <text evidence="3">The sequence shown here is derived from an EMBL/GenBank/DDBJ whole genome shotgun (WGS) entry which is preliminary data.</text>
</comment>
<dbReference type="EMBL" id="JAWQEG010000218">
    <property type="protein sequence ID" value="KAK3893267.1"/>
    <property type="molecule type" value="Genomic_DNA"/>
</dbReference>
<evidence type="ECO:0000256" key="1">
    <source>
        <dbReference type="SAM" id="MobiDB-lite"/>
    </source>
</evidence>
<feature type="region of interest" description="Disordered" evidence="1">
    <location>
        <begin position="107"/>
        <end position="129"/>
    </location>
</feature>
<sequence>MKELWPIPPSHLPAFLIRETTTLVLLTRFSLVWLYYLTLQRYENRQRVGHDPLHTQGQEVGEEGLTWPDLTTRTERKNLARHDLFTAIKPEPPTHFTRSRLFALPNASLPPSPRSAKEIRASLTRDPIL</sequence>
<name>A0AAE1GJZ6_PETCI</name>
<organism evidence="3 4">
    <name type="scientific">Petrolisthes cinctipes</name>
    <name type="common">Flat porcelain crab</name>
    <dbReference type="NCBI Taxonomy" id="88211"/>
    <lineage>
        <taxon>Eukaryota</taxon>
        <taxon>Metazoa</taxon>
        <taxon>Ecdysozoa</taxon>
        <taxon>Arthropoda</taxon>
        <taxon>Crustacea</taxon>
        <taxon>Multicrustacea</taxon>
        <taxon>Malacostraca</taxon>
        <taxon>Eumalacostraca</taxon>
        <taxon>Eucarida</taxon>
        <taxon>Decapoda</taxon>
        <taxon>Pleocyemata</taxon>
        <taxon>Anomura</taxon>
        <taxon>Galatheoidea</taxon>
        <taxon>Porcellanidae</taxon>
        <taxon>Petrolisthes</taxon>
    </lineage>
</organism>
<keyword evidence="4" id="KW-1185">Reference proteome</keyword>
<reference evidence="3" key="1">
    <citation type="submission" date="2023-10" db="EMBL/GenBank/DDBJ databases">
        <title>Genome assemblies of two species of porcelain crab, Petrolisthes cinctipes and Petrolisthes manimaculis (Anomura: Porcellanidae).</title>
        <authorList>
            <person name="Angst P."/>
        </authorList>
    </citation>
    <scope>NUCLEOTIDE SEQUENCE</scope>
    <source>
        <strain evidence="3">PB745_01</strain>
        <tissue evidence="3">Gill</tissue>
    </source>
</reference>
<feature type="transmembrane region" description="Helical" evidence="2">
    <location>
        <begin position="20"/>
        <end position="37"/>
    </location>
</feature>
<keyword evidence="2" id="KW-1133">Transmembrane helix</keyword>
<gene>
    <name evidence="3" type="ORF">Pcinc_002951</name>
</gene>